<evidence type="ECO:0000313" key="3">
    <source>
        <dbReference type="Proteomes" id="UP000598997"/>
    </source>
</evidence>
<evidence type="ECO:0000256" key="1">
    <source>
        <dbReference type="SAM" id="SignalP"/>
    </source>
</evidence>
<protein>
    <submittedName>
        <fullName evidence="2">Uncharacterized protein</fullName>
    </submittedName>
</protein>
<proteinExistence type="predicted"/>
<feature type="chain" id="PRO_5037851450" evidence="1">
    <location>
        <begin position="22"/>
        <end position="92"/>
    </location>
</feature>
<gene>
    <name evidence="2" type="ORF">GCM10010989_00670</name>
</gene>
<accession>A0A917DD72</accession>
<dbReference type="RefSeq" id="WP_066765938.1">
    <property type="nucleotide sequence ID" value="NZ_BMIO01000001.1"/>
</dbReference>
<feature type="signal peptide" evidence="1">
    <location>
        <begin position="1"/>
        <end position="21"/>
    </location>
</feature>
<dbReference type="EMBL" id="BMIO01000001">
    <property type="protein sequence ID" value="GGD30450.1"/>
    <property type="molecule type" value="Genomic_DNA"/>
</dbReference>
<organism evidence="2 3">
    <name type="scientific">Croceicoccus pelagius</name>
    <dbReference type="NCBI Taxonomy" id="1703341"/>
    <lineage>
        <taxon>Bacteria</taxon>
        <taxon>Pseudomonadati</taxon>
        <taxon>Pseudomonadota</taxon>
        <taxon>Alphaproteobacteria</taxon>
        <taxon>Sphingomonadales</taxon>
        <taxon>Erythrobacteraceae</taxon>
        <taxon>Croceicoccus</taxon>
    </lineage>
</organism>
<sequence>MRKIAISLALVSTAFAAPALAQEEKTFLHDGVEYEYSTRTVGNATLVTGTDDRGRTFRLYITDSRVRGTYDRSRVSFERSDFGSEGIPMASR</sequence>
<keyword evidence="3" id="KW-1185">Reference proteome</keyword>
<comment type="caution">
    <text evidence="2">The sequence shown here is derived from an EMBL/GenBank/DDBJ whole genome shotgun (WGS) entry which is preliminary data.</text>
</comment>
<dbReference type="AlphaFoldDB" id="A0A917DD72"/>
<keyword evidence="1" id="KW-0732">Signal</keyword>
<dbReference type="Proteomes" id="UP000598997">
    <property type="component" value="Unassembled WGS sequence"/>
</dbReference>
<name>A0A917DD72_9SPHN</name>
<evidence type="ECO:0000313" key="2">
    <source>
        <dbReference type="EMBL" id="GGD30450.1"/>
    </source>
</evidence>
<dbReference type="OrthoDB" id="7433354at2"/>
<reference evidence="2 3" key="1">
    <citation type="journal article" date="2014" name="Int. J. Syst. Evol. Microbiol.">
        <title>Complete genome sequence of Corynebacterium casei LMG S-19264T (=DSM 44701T), isolated from a smear-ripened cheese.</title>
        <authorList>
            <consortium name="US DOE Joint Genome Institute (JGI-PGF)"/>
            <person name="Walter F."/>
            <person name="Albersmeier A."/>
            <person name="Kalinowski J."/>
            <person name="Ruckert C."/>
        </authorList>
    </citation>
    <scope>NUCLEOTIDE SEQUENCE [LARGE SCALE GENOMIC DNA]</scope>
    <source>
        <strain evidence="2 3">CGMCC 1.15358</strain>
    </source>
</reference>